<feature type="transmembrane region" description="Helical" evidence="15">
    <location>
        <begin position="280"/>
        <end position="304"/>
    </location>
</feature>
<reference evidence="18" key="1">
    <citation type="submission" date="2020-09" db="EMBL/GenBank/DDBJ databases">
        <title>Genome-Enabled Discovery of Anthraquinone Biosynthesis in Senna tora.</title>
        <authorList>
            <person name="Kang S.-H."/>
            <person name="Pandey R.P."/>
            <person name="Lee C.-M."/>
            <person name="Sim J.-S."/>
            <person name="Jeong J.-T."/>
            <person name="Choi B.-S."/>
            <person name="Jung M."/>
            <person name="Ginzburg D."/>
            <person name="Zhao K."/>
            <person name="Won S.Y."/>
            <person name="Oh T.-J."/>
            <person name="Yu Y."/>
            <person name="Kim N.-H."/>
            <person name="Lee O.R."/>
            <person name="Lee T.-H."/>
            <person name="Bashyal P."/>
            <person name="Kim T.-S."/>
            <person name="Lee W.-H."/>
            <person name="Kawkins C."/>
            <person name="Kim C.-K."/>
            <person name="Kim J.S."/>
            <person name="Ahn B.O."/>
            <person name="Rhee S.Y."/>
            <person name="Sohng J.K."/>
        </authorList>
    </citation>
    <scope>NUCLEOTIDE SEQUENCE</scope>
    <source>
        <tissue evidence="18">Leaf</tissue>
    </source>
</reference>
<dbReference type="Gene3D" id="2.60.120.200">
    <property type="match status" value="1"/>
</dbReference>
<name>A0A834W4W8_9FABA</name>
<dbReference type="PROSITE" id="PS00308">
    <property type="entry name" value="LECTIN_LEGUME_ALPHA"/>
    <property type="match status" value="1"/>
</dbReference>
<feature type="domain" description="Protein kinase" evidence="17">
    <location>
        <begin position="177"/>
        <end position="514"/>
    </location>
</feature>
<evidence type="ECO:0000256" key="8">
    <source>
        <dbReference type="ARBA" id="ARBA00022734"/>
    </source>
</evidence>
<evidence type="ECO:0000256" key="7">
    <source>
        <dbReference type="ARBA" id="ARBA00022729"/>
    </source>
</evidence>
<evidence type="ECO:0000256" key="6">
    <source>
        <dbReference type="ARBA" id="ARBA00022692"/>
    </source>
</evidence>
<evidence type="ECO:0000256" key="2">
    <source>
        <dbReference type="ARBA" id="ARBA00007606"/>
    </source>
</evidence>
<evidence type="ECO:0000256" key="12">
    <source>
        <dbReference type="ARBA" id="ARBA00023136"/>
    </source>
</evidence>
<dbReference type="InterPro" id="IPR050528">
    <property type="entry name" value="L-type_Lectin-RKs"/>
</dbReference>
<dbReference type="InterPro" id="IPR000985">
    <property type="entry name" value="Lectin_LegA_CS"/>
</dbReference>
<dbReference type="PANTHER" id="PTHR27007">
    <property type="match status" value="1"/>
</dbReference>
<evidence type="ECO:0000313" key="18">
    <source>
        <dbReference type="EMBL" id="KAF7809512.1"/>
    </source>
</evidence>
<sequence>MSSHSHTLPLFFFSFFFFFVLSSSSIHFQIPRFDPNDPTILYRGDAVPRVGAAELNNRITYSFQVGSIIYSKDIQIWDSASGKLTDFTTHFTFFIDTLNASKYAAGLAFFLAPSGFQIPPNSAGGFLGLFNTTTSDSSQNHIVLVEFDTFENVEWDPLGVGGHVGININAVSSSVYTPWNASLHSGETADVWITYKASTKNLSVSWKYRTSSVSEQNTTLSYTIDLIKVLPQWVTVGFSAATASYVERHVIQSWEFNSTLDMTNVTTTQSGKDTKQKTTLVVSLSIVGVVLILGGVTFTACAILRRRKRGSRERKSLTSIDDDDLERGAGPRRHKIATGLASAVLYLHEECEQCVVHRDIKPSNVMLDSSFNVKLGDFGLAKLMDHELGHETTGLAGTLAYMAPEYVSTRRASKESDVYSFGIVVLEIATGRKAMKFVEDKDGEKGLVKWVWDHYGREEVVMAVDERLGRDYNEKEVECLMVLGLWCCHPDQNLRPSMRQAIQVLNFEANLPHIPKNMPIPKYDFPTSSETSQALLSETIQVGR</sequence>
<dbReference type="SUPFAM" id="SSF49899">
    <property type="entry name" value="Concanavalin A-like lectins/glucanases"/>
    <property type="match status" value="1"/>
</dbReference>
<dbReference type="GO" id="GO:0005524">
    <property type="term" value="F:ATP binding"/>
    <property type="evidence" value="ECO:0007669"/>
    <property type="project" value="UniProtKB-KW"/>
</dbReference>
<keyword evidence="10" id="KW-0067">ATP-binding</keyword>
<evidence type="ECO:0000256" key="15">
    <source>
        <dbReference type="SAM" id="Phobius"/>
    </source>
</evidence>
<evidence type="ECO:0000313" key="19">
    <source>
        <dbReference type="Proteomes" id="UP000634136"/>
    </source>
</evidence>
<evidence type="ECO:0000256" key="10">
    <source>
        <dbReference type="ARBA" id="ARBA00022840"/>
    </source>
</evidence>
<comment type="similarity">
    <text evidence="2">Belongs to the leguminous lectin family.</text>
</comment>
<evidence type="ECO:0000256" key="16">
    <source>
        <dbReference type="SAM" id="SignalP"/>
    </source>
</evidence>
<dbReference type="Pfam" id="PF00139">
    <property type="entry name" value="Lectin_legB"/>
    <property type="match status" value="1"/>
</dbReference>
<comment type="caution">
    <text evidence="18">The sequence shown here is derived from an EMBL/GenBank/DDBJ whole genome shotgun (WGS) entry which is preliminary data.</text>
</comment>
<keyword evidence="8 18" id="KW-0430">Lectin</keyword>
<organism evidence="18 19">
    <name type="scientific">Senna tora</name>
    <dbReference type="NCBI Taxonomy" id="362788"/>
    <lineage>
        <taxon>Eukaryota</taxon>
        <taxon>Viridiplantae</taxon>
        <taxon>Streptophyta</taxon>
        <taxon>Embryophyta</taxon>
        <taxon>Tracheophyta</taxon>
        <taxon>Spermatophyta</taxon>
        <taxon>Magnoliopsida</taxon>
        <taxon>eudicotyledons</taxon>
        <taxon>Gunneridae</taxon>
        <taxon>Pentapetalae</taxon>
        <taxon>rosids</taxon>
        <taxon>fabids</taxon>
        <taxon>Fabales</taxon>
        <taxon>Fabaceae</taxon>
        <taxon>Caesalpinioideae</taxon>
        <taxon>Cassia clade</taxon>
        <taxon>Senna</taxon>
    </lineage>
</organism>
<protein>
    <submittedName>
        <fullName evidence="18">L-type lectin-domain containing receptor kinase IX.1-like</fullName>
    </submittedName>
</protein>
<dbReference type="EMBL" id="JAAIUW010000011">
    <property type="protein sequence ID" value="KAF7809512.1"/>
    <property type="molecule type" value="Genomic_DNA"/>
</dbReference>
<keyword evidence="13 18" id="KW-0675">Receptor</keyword>
<evidence type="ECO:0000256" key="1">
    <source>
        <dbReference type="ARBA" id="ARBA00004251"/>
    </source>
</evidence>
<dbReference type="InterPro" id="IPR001220">
    <property type="entry name" value="Legume_lectin_dom"/>
</dbReference>
<dbReference type="GO" id="GO:0004672">
    <property type="term" value="F:protein kinase activity"/>
    <property type="evidence" value="ECO:0007669"/>
    <property type="project" value="InterPro"/>
</dbReference>
<dbReference type="PROSITE" id="PS50011">
    <property type="entry name" value="PROTEIN_KINASE_DOM"/>
    <property type="match status" value="1"/>
</dbReference>
<dbReference type="FunFam" id="1.10.510.10:FF:000240">
    <property type="entry name" value="Lectin-domain containing receptor kinase A4.3"/>
    <property type="match status" value="1"/>
</dbReference>
<dbReference type="SUPFAM" id="SSF56112">
    <property type="entry name" value="Protein kinase-like (PK-like)"/>
    <property type="match status" value="1"/>
</dbReference>
<dbReference type="PROSITE" id="PS00108">
    <property type="entry name" value="PROTEIN_KINASE_ST"/>
    <property type="match status" value="1"/>
</dbReference>
<evidence type="ECO:0000256" key="13">
    <source>
        <dbReference type="ARBA" id="ARBA00023170"/>
    </source>
</evidence>
<comment type="subcellular location">
    <subcellularLocation>
        <location evidence="1">Cell membrane</location>
        <topology evidence="1">Single-pass type I membrane protein</topology>
    </subcellularLocation>
</comment>
<keyword evidence="14" id="KW-0325">Glycoprotein</keyword>
<keyword evidence="18" id="KW-0808">Transferase</keyword>
<gene>
    <name evidence="18" type="ORF">G2W53_036255</name>
</gene>
<feature type="signal peptide" evidence="16">
    <location>
        <begin position="1"/>
        <end position="22"/>
    </location>
</feature>
<dbReference type="InterPro" id="IPR011009">
    <property type="entry name" value="Kinase-like_dom_sf"/>
</dbReference>
<dbReference type="InterPro" id="IPR000719">
    <property type="entry name" value="Prot_kinase_dom"/>
</dbReference>
<dbReference type="InterPro" id="IPR013320">
    <property type="entry name" value="ConA-like_dom_sf"/>
</dbReference>
<dbReference type="GO" id="GO:0030246">
    <property type="term" value="F:carbohydrate binding"/>
    <property type="evidence" value="ECO:0007669"/>
    <property type="project" value="UniProtKB-KW"/>
</dbReference>
<keyword evidence="6 15" id="KW-0812">Transmembrane</keyword>
<keyword evidence="12 15" id="KW-0472">Membrane</keyword>
<dbReference type="Pfam" id="PF00069">
    <property type="entry name" value="Pkinase"/>
    <property type="match status" value="1"/>
</dbReference>
<dbReference type="FunFam" id="2.60.120.200:FF:000103">
    <property type="entry name" value="L-type lectin-domain containing receptor kinase IX.1"/>
    <property type="match status" value="1"/>
</dbReference>
<proteinExistence type="inferred from homology"/>
<dbReference type="Proteomes" id="UP000634136">
    <property type="component" value="Unassembled WGS sequence"/>
</dbReference>
<dbReference type="InterPro" id="IPR008271">
    <property type="entry name" value="Ser/Thr_kinase_AS"/>
</dbReference>
<keyword evidence="5" id="KW-1003">Cell membrane</keyword>
<evidence type="ECO:0000259" key="17">
    <source>
        <dbReference type="PROSITE" id="PS50011"/>
    </source>
</evidence>
<dbReference type="AlphaFoldDB" id="A0A834W4W8"/>
<dbReference type="GO" id="GO:0005886">
    <property type="term" value="C:plasma membrane"/>
    <property type="evidence" value="ECO:0007669"/>
    <property type="project" value="UniProtKB-SubCell"/>
</dbReference>
<dbReference type="OrthoDB" id="4062651at2759"/>
<keyword evidence="18" id="KW-0418">Kinase</keyword>
<keyword evidence="9" id="KW-0547">Nucleotide-binding</keyword>
<dbReference type="Gene3D" id="1.10.510.10">
    <property type="entry name" value="Transferase(Phosphotransferase) domain 1"/>
    <property type="match status" value="1"/>
</dbReference>
<keyword evidence="19" id="KW-1185">Reference proteome</keyword>
<dbReference type="CDD" id="cd06899">
    <property type="entry name" value="lectin_legume_LecRK_Arcelin_ConA"/>
    <property type="match status" value="1"/>
</dbReference>
<dbReference type="SMART" id="SM00220">
    <property type="entry name" value="S_TKc"/>
    <property type="match status" value="1"/>
</dbReference>
<feature type="chain" id="PRO_5032522300" evidence="16">
    <location>
        <begin position="23"/>
        <end position="544"/>
    </location>
</feature>
<evidence type="ECO:0000256" key="14">
    <source>
        <dbReference type="ARBA" id="ARBA00023180"/>
    </source>
</evidence>
<accession>A0A834W4W8</accession>
<comment type="similarity">
    <text evidence="4">In the C-terminal section; belongs to the protein kinase superfamily. Ser/Thr protein kinase family.</text>
</comment>
<evidence type="ECO:0000256" key="5">
    <source>
        <dbReference type="ARBA" id="ARBA00022475"/>
    </source>
</evidence>
<keyword evidence="11 15" id="KW-1133">Transmembrane helix</keyword>
<evidence type="ECO:0000256" key="3">
    <source>
        <dbReference type="ARBA" id="ARBA00008536"/>
    </source>
</evidence>
<evidence type="ECO:0000256" key="9">
    <source>
        <dbReference type="ARBA" id="ARBA00022741"/>
    </source>
</evidence>
<keyword evidence="7 16" id="KW-0732">Signal</keyword>
<comment type="similarity">
    <text evidence="3">In the N-terminal section; belongs to the leguminous lectin family.</text>
</comment>
<dbReference type="GO" id="GO:0002229">
    <property type="term" value="P:defense response to oomycetes"/>
    <property type="evidence" value="ECO:0007669"/>
    <property type="project" value="UniProtKB-ARBA"/>
</dbReference>
<evidence type="ECO:0000256" key="11">
    <source>
        <dbReference type="ARBA" id="ARBA00022989"/>
    </source>
</evidence>
<evidence type="ECO:0000256" key="4">
    <source>
        <dbReference type="ARBA" id="ARBA00010217"/>
    </source>
</evidence>